<sequence>MAKTTKEILAAGSVVFRRGADGQREVLLVHRPRYDDWSLPKGKLDPDEYLASCAVRETREETSVRVRLGLPVDKIRYPISTGMKTVHYWRGQLDGEQPHVPSAEVDEVAWLSITQALRQVSYPDERAILRQAVELPDSTPLVIVRHAKAMLRANWGGRDVGRPLDERGRRQSRALVPLLDAYGIRRLASSSANRCLRTLQPHAKAHRLEVEGWSILTEEQGTKDPGAVRTLIRRLAQQTADTGTPLAICGHRPVLPTMLDAIGVPSRAIPPAAAMVLHLAPDAKLQAIEFHKSRL</sequence>
<protein>
    <submittedName>
        <fullName evidence="3">8-oxo-dGTP diphosphatase</fullName>
    </submittedName>
</protein>
<dbReference type="InterPro" id="IPR013078">
    <property type="entry name" value="His_Pase_superF_clade-1"/>
</dbReference>
<dbReference type="InterPro" id="IPR029033">
    <property type="entry name" value="His_PPase_superfam"/>
</dbReference>
<dbReference type="InterPro" id="IPR000086">
    <property type="entry name" value="NUDIX_hydrolase_dom"/>
</dbReference>
<organism evidence="3 4">
    <name type="scientific">Propionicimonas paludicola</name>
    <dbReference type="NCBI Taxonomy" id="185243"/>
    <lineage>
        <taxon>Bacteria</taxon>
        <taxon>Bacillati</taxon>
        <taxon>Actinomycetota</taxon>
        <taxon>Actinomycetes</taxon>
        <taxon>Propionibacteriales</taxon>
        <taxon>Nocardioidaceae</taxon>
        <taxon>Propionicimonas</taxon>
    </lineage>
</organism>
<dbReference type="PANTHER" id="PTHR21340:SF0">
    <property type="entry name" value="BIS(5'-NUCLEOSYL)-TETRAPHOSPHATASE [ASYMMETRICAL]"/>
    <property type="match status" value="1"/>
</dbReference>
<gene>
    <name evidence="3" type="ORF">ATK74_2254</name>
</gene>
<dbReference type="AlphaFoldDB" id="A0A2A9CU73"/>
<dbReference type="CDD" id="cd07067">
    <property type="entry name" value="HP_PGM_like"/>
    <property type="match status" value="1"/>
</dbReference>
<accession>A0A2A9CU73</accession>
<evidence type="ECO:0000259" key="2">
    <source>
        <dbReference type="PROSITE" id="PS51462"/>
    </source>
</evidence>
<comment type="caution">
    <text evidence="3">The sequence shown here is derived from an EMBL/GenBank/DDBJ whole genome shotgun (WGS) entry which is preliminary data.</text>
</comment>
<dbReference type="Proteomes" id="UP000226079">
    <property type="component" value="Unassembled WGS sequence"/>
</dbReference>
<dbReference type="GO" id="GO:0006754">
    <property type="term" value="P:ATP biosynthetic process"/>
    <property type="evidence" value="ECO:0007669"/>
    <property type="project" value="TreeGrafter"/>
</dbReference>
<dbReference type="GO" id="GO:0006167">
    <property type="term" value="P:AMP biosynthetic process"/>
    <property type="evidence" value="ECO:0007669"/>
    <property type="project" value="TreeGrafter"/>
</dbReference>
<dbReference type="RefSeq" id="WP_098461088.1">
    <property type="nucleotide sequence ID" value="NZ_PDJC01000001.1"/>
</dbReference>
<dbReference type="Gene3D" id="3.40.50.1240">
    <property type="entry name" value="Phosphoglycerate mutase-like"/>
    <property type="match status" value="1"/>
</dbReference>
<dbReference type="GO" id="GO:0004081">
    <property type="term" value="F:bis(5'-nucleosyl)-tetraphosphatase (asymmetrical) activity"/>
    <property type="evidence" value="ECO:0007669"/>
    <property type="project" value="TreeGrafter"/>
</dbReference>
<dbReference type="OrthoDB" id="4287477at2"/>
<feature type="domain" description="Nudix hydrolase" evidence="2">
    <location>
        <begin position="6"/>
        <end position="133"/>
    </location>
</feature>
<keyword evidence="1" id="KW-0378">Hydrolase</keyword>
<dbReference type="SUPFAM" id="SSF55811">
    <property type="entry name" value="Nudix"/>
    <property type="match status" value="1"/>
</dbReference>
<evidence type="ECO:0000256" key="1">
    <source>
        <dbReference type="ARBA" id="ARBA00022801"/>
    </source>
</evidence>
<dbReference type="PANTHER" id="PTHR21340">
    <property type="entry name" value="DIADENOSINE 5,5-P1,P4-TETRAPHOSPHATE PYROPHOSPHOHYDROLASE MUTT"/>
    <property type="match status" value="1"/>
</dbReference>
<dbReference type="PROSITE" id="PS51462">
    <property type="entry name" value="NUDIX"/>
    <property type="match status" value="1"/>
</dbReference>
<dbReference type="CDD" id="cd03673">
    <property type="entry name" value="NUDIX_Ap6A_hydrolase"/>
    <property type="match status" value="1"/>
</dbReference>
<reference evidence="3 4" key="1">
    <citation type="submission" date="2017-10" db="EMBL/GenBank/DDBJ databases">
        <title>Sequencing the genomes of 1000 actinobacteria strains.</title>
        <authorList>
            <person name="Klenk H.-P."/>
        </authorList>
    </citation>
    <scope>NUCLEOTIDE SEQUENCE [LARGE SCALE GENOMIC DNA]</scope>
    <source>
        <strain evidence="3 4">DSM 15597</strain>
    </source>
</reference>
<dbReference type="SUPFAM" id="SSF53254">
    <property type="entry name" value="Phosphoglycerate mutase-like"/>
    <property type="match status" value="1"/>
</dbReference>
<name>A0A2A9CU73_9ACTN</name>
<evidence type="ECO:0000313" key="3">
    <source>
        <dbReference type="EMBL" id="PFG17681.1"/>
    </source>
</evidence>
<dbReference type="InterPro" id="IPR051325">
    <property type="entry name" value="Nudix_hydrolase_domain"/>
</dbReference>
<dbReference type="Pfam" id="PF00293">
    <property type="entry name" value="NUDIX"/>
    <property type="match status" value="1"/>
</dbReference>
<dbReference type="Pfam" id="PF00300">
    <property type="entry name" value="His_Phos_1"/>
    <property type="match status" value="1"/>
</dbReference>
<dbReference type="SMART" id="SM00855">
    <property type="entry name" value="PGAM"/>
    <property type="match status" value="1"/>
</dbReference>
<proteinExistence type="predicted"/>
<keyword evidence="4" id="KW-1185">Reference proteome</keyword>
<dbReference type="InterPro" id="IPR015797">
    <property type="entry name" value="NUDIX_hydrolase-like_dom_sf"/>
</dbReference>
<dbReference type="EMBL" id="PDJC01000001">
    <property type="protein sequence ID" value="PFG17681.1"/>
    <property type="molecule type" value="Genomic_DNA"/>
</dbReference>
<dbReference type="Gene3D" id="3.90.79.10">
    <property type="entry name" value="Nucleoside Triphosphate Pyrophosphohydrolase"/>
    <property type="match status" value="1"/>
</dbReference>
<evidence type="ECO:0000313" key="4">
    <source>
        <dbReference type="Proteomes" id="UP000226079"/>
    </source>
</evidence>